<organism evidence="1 2">
    <name type="scientific">Streptomyces anandii</name>
    <dbReference type="NCBI Taxonomy" id="285454"/>
    <lineage>
        <taxon>Bacteria</taxon>
        <taxon>Bacillati</taxon>
        <taxon>Actinomycetota</taxon>
        <taxon>Actinomycetes</taxon>
        <taxon>Kitasatosporales</taxon>
        <taxon>Streptomycetaceae</taxon>
        <taxon>Streptomyces</taxon>
    </lineage>
</organism>
<evidence type="ECO:0000313" key="1">
    <source>
        <dbReference type="EMBL" id="MFE1752053.1"/>
    </source>
</evidence>
<protein>
    <submittedName>
        <fullName evidence="1">Uncharacterized protein</fullName>
    </submittedName>
</protein>
<evidence type="ECO:0000313" key="2">
    <source>
        <dbReference type="Proteomes" id="UP001599756"/>
    </source>
</evidence>
<name>A0ABW6H608_9ACTN</name>
<proteinExistence type="predicted"/>
<gene>
    <name evidence="1" type="ORF">ACFW88_16210</name>
</gene>
<accession>A0ABW6H608</accession>
<comment type="caution">
    <text evidence="1">The sequence shown here is derived from an EMBL/GenBank/DDBJ whole genome shotgun (WGS) entry which is preliminary data.</text>
</comment>
<dbReference type="RefSeq" id="WP_381806297.1">
    <property type="nucleotide sequence ID" value="NZ_JBHYTS010000022.1"/>
</dbReference>
<keyword evidence="2" id="KW-1185">Reference proteome</keyword>
<dbReference type="EMBL" id="JBHYTS010000022">
    <property type="protein sequence ID" value="MFE1752053.1"/>
    <property type="molecule type" value="Genomic_DNA"/>
</dbReference>
<dbReference type="Proteomes" id="UP001599756">
    <property type="component" value="Unassembled WGS sequence"/>
</dbReference>
<reference evidence="1 2" key="1">
    <citation type="submission" date="2024-09" db="EMBL/GenBank/DDBJ databases">
        <title>The Natural Products Discovery Center: Release of the First 8490 Sequenced Strains for Exploring Actinobacteria Biosynthetic Diversity.</title>
        <authorList>
            <person name="Kalkreuter E."/>
            <person name="Kautsar S.A."/>
            <person name="Yang D."/>
            <person name="Bader C.D."/>
            <person name="Teijaro C.N."/>
            <person name="Fluegel L."/>
            <person name="Davis C.M."/>
            <person name="Simpson J.R."/>
            <person name="Lauterbach L."/>
            <person name="Steele A.D."/>
            <person name="Gui C."/>
            <person name="Meng S."/>
            <person name="Li G."/>
            <person name="Viehrig K."/>
            <person name="Ye F."/>
            <person name="Su P."/>
            <person name="Kiefer A.F."/>
            <person name="Nichols A."/>
            <person name="Cepeda A.J."/>
            <person name="Yan W."/>
            <person name="Fan B."/>
            <person name="Jiang Y."/>
            <person name="Adhikari A."/>
            <person name="Zheng C.-J."/>
            <person name="Schuster L."/>
            <person name="Cowan T.M."/>
            <person name="Smanski M.J."/>
            <person name="Chevrette M.G."/>
            <person name="De Carvalho L.P.S."/>
            <person name="Shen B."/>
        </authorList>
    </citation>
    <scope>NUCLEOTIDE SEQUENCE [LARGE SCALE GENOMIC DNA]</scope>
    <source>
        <strain evidence="1 2">NPDC059500</strain>
    </source>
</reference>
<sequence>MRTPNDQEYANLLAMSDSRRLFVARWTELFDAQISFRFRHRPITRELLGREQNAITLNRQGSQVLDRSVLYAQLVNEETQQLPQVMFKRWSAGFVESSPMDAAERIAGGFALAGHSNELLFQARRHLLNGGDLQEQLDDAVRWHSERSYRRPFLVVVPAAQKGFVPASSGMSLVPAGQEDGQGLLPPALVAEYRRALQRGHVEPTDVFVRAVIETQDANRAWELFRELFDRYLTRLRPSLRPVPLREGTSVFVWDPHPGPDGRAIGFKPKSPFPYPAPPFPSGPRMTTIVDLASSDPVLDVVLDQYTSALHALKADDTRRAFILLIPLLDIAFQCGTGRQRAKPPFARAIEAGALLLALSEPKAHFDHLVQFLRRKSWITGRPALVAKDHEALAILTNEQKWSAICRTYDWNPLVHVRRTHLMAMLRGNMRHPRLRRRTARWDLARAIRARHAYAHRGEPLTDTHLLAVLLETVHQCLAARCVAAETGMEFGALIDLMEDVVTGTRTLPDWPSLALDGLWSLPPYLR</sequence>